<evidence type="ECO:0000256" key="1">
    <source>
        <dbReference type="SAM" id="Phobius"/>
    </source>
</evidence>
<dbReference type="AlphaFoldDB" id="A0A8B8P2N6"/>
<reference evidence="4" key="1">
    <citation type="submission" date="2025-08" db="UniProtKB">
        <authorList>
            <consortium name="RefSeq"/>
        </authorList>
    </citation>
    <scope>IDENTIFICATION</scope>
    <source>
        <tissue evidence="4">Leaf</tissue>
    </source>
</reference>
<dbReference type="Pfam" id="PF04578">
    <property type="entry name" value="DUF594"/>
    <property type="match status" value="1"/>
</dbReference>
<accession>A0A8B8P2N6</accession>
<dbReference type="Proteomes" id="UP000827889">
    <property type="component" value="Chromosome 9"/>
</dbReference>
<gene>
    <name evidence="4" type="primary">LOC115739736</name>
</gene>
<dbReference type="PANTHER" id="PTHR31325">
    <property type="entry name" value="OS01G0798800 PROTEIN-RELATED"/>
    <property type="match status" value="1"/>
</dbReference>
<evidence type="ECO:0000313" key="3">
    <source>
        <dbReference type="Proteomes" id="UP000827889"/>
    </source>
</evidence>
<dbReference type="RefSeq" id="XP_030528824.2">
    <property type="nucleotide sequence ID" value="XM_030672964.2"/>
</dbReference>
<sequence>MAFDPIPESIRKVWDTWNLRGFIILSLSLQTILIFFAPFRKRTTNMFMMFVVWSAYLLADWAAAFAVGLISNSQGNDSALADNGDLLAFWAPFLLVHLGGPDTITAFALEDNALWLRHLLGLLFQVFAAGYVFLQTLPHNKLLVPTILMLVAGLIKYAERTRALYLASLESFKESMLKEPDPGPNYAKLMDEYSSRKDAKLPAKITITGEPDRESKTMSYEGAKEGTLSESEVIMHAYYFFNIFRGLIVDLIFSFRERHESRQFFQHRTPEDALRVIAVELNFMYEVLYTKVRVVHSVIGYIFRFIAFANIAVALVLFTCLKKNGFHRFDVRITYCLLYGAIALDAIALFMAIFSDWTVATLKNIKKRSRLSTLFDRYFGAPFLSIMDLRKDLGITKCRIGSVEYDVFKTRVPFRRWSETISAYNLLSYCLKERPRGIPKPRGCLSSCFSKIVSFPCYVVGMVMSCLSSIGESISSCLCLGYMFDRIAHVLGTIFGFITNKLGIADIFDEIKYVFENAFIKELWEFIFEELKGKASFADDAETAKKICEARGEWVLQDSEWTQDYSHLMQYVEEVEYDRSLLLWHIATEICYQKDEGPSNDDRKYRIFSKILSDYMLYLLVKQPKMMSGVVGIGQIRFRDTCAEATKFFSRRRIGTAPNMKRKEEENEDRLKDACSEIYDVDTSVKPVYVKGDRSKSVLFDGCILAKELIELKEVKWKIMSKIWVELLSYAASHCRAETHAQVLSKGGELVTFVWLLMAHFGIGEQFQINEGHARAKLIIGK</sequence>
<dbReference type="GeneID" id="115739736"/>
<protein>
    <submittedName>
        <fullName evidence="4">Uncharacterized protein LOC115739736</fullName>
    </submittedName>
</protein>
<feature type="transmembrane region" description="Helical" evidence="1">
    <location>
        <begin position="333"/>
        <end position="354"/>
    </location>
</feature>
<keyword evidence="1" id="KW-1133">Transmembrane helix</keyword>
<feature type="transmembrane region" description="Helical" evidence="1">
    <location>
        <begin position="87"/>
        <end position="109"/>
    </location>
</feature>
<feature type="domain" description="DUF4220" evidence="2">
    <location>
        <begin position="53"/>
        <end position="429"/>
    </location>
</feature>
<feature type="transmembrane region" description="Helical" evidence="1">
    <location>
        <begin position="20"/>
        <end position="39"/>
    </location>
</feature>
<feature type="transmembrane region" description="Helical" evidence="1">
    <location>
        <begin position="46"/>
        <end position="67"/>
    </location>
</feature>
<feature type="transmembrane region" description="Helical" evidence="1">
    <location>
        <begin position="116"/>
        <end position="134"/>
    </location>
</feature>
<keyword evidence="1" id="KW-0812">Transmembrane</keyword>
<feature type="transmembrane region" description="Helical" evidence="1">
    <location>
        <begin position="298"/>
        <end position="321"/>
    </location>
</feature>
<evidence type="ECO:0000259" key="2">
    <source>
        <dbReference type="Pfam" id="PF13968"/>
    </source>
</evidence>
<dbReference type="InterPro" id="IPR007658">
    <property type="entry name" value="DUF594"/>
</dbReference>
<evidence type="ECO:0000313" key="4">
    <source>
        <dbReference type="RefSeq" id="XP_030528824.2"/>
    </source>
</evidence>
<dbReference type="Pfam" id="PF13968">
    <property type="entry name" value="DUF4220"/>
    <property type="match status" value="1"/>
</dbReference>
<dbReference type="KEGG" id="rarg:115739736"/>
<feature type="transmembrane region" description="Helical" evidence="1">
    <location>
        <begin position="237"/>
        <end position="255"/>
    </location>
</feature>
<organism evidence="3 4">
    <name type="scientific">Rhodamnia argentea</name>
    <dbReference type="NCBI Taxonomy" id="178133"/>
    <lineage>
        <taxon>Eukaryota</taxon>
        <taxon>Viridiplantae</taxon>
        <taxon>Streptophyta</taxon>
        <taxon>Embryophyta</taxon>
        <taxon>Tracheophyta</taxon>
        <taxon>Spermatophyta</taxon>
        <taxon>Magnoliopsida</taxon>
        <taxon>eudicotyledons</taxon>
        <taxon>Gunneridae</taxon>
        <taxon>Pentapetalae</taxon>
        <taxon>rosids</taxon>
        <taxon>malvids</taxon>
        <taxon>Myrtales</taxon>
        <taxon>Myrtaceae</taxon>
        <taxon>Myrtoideae</taxon>
        <taxon>Myrteae</taxon>
        <taxon>Australasian group</taxon>
        <taxon>Rhodamnia</taxon>
    </lineage>
</organism>
<dbReference type="InterPro" id="IPR025315">
    <property type="entry name" value="DUF4220"/>
</dbReference>
<keyword evidence="3" id="KW-1185">Reference proteome</keyword>
<name>A0A8B8P2N6_9MYRT</name>
<proteinExistence type="predicted"/>
<keyword evidence="1" id="KW-0472">Membrane</keyword>